<gene>
    <name evidence="3" type="ORF">DW099_11390</name>
</gene>
<evidence type="ECO:0008006" key="5">
    <source>
        <dbReference type="Google" id="ProtNLM"/>
    </source>
</evidence>
<dbReference type="SUPFAM" id="SSF51338">
    <property type="entry name" value="Composite domain of metallo-dependent hydrolases"/>
    <property type="match status" value="1"/>
</dbReference>
<dbReference type="OrthoDB" id="9776455at2"/>
<dbReference type="Gene3D" id="3.10.310.70">
    <property type="match status" value="1"/>
</dbReference>
<feature type="domain" description="Amidohydrolase-related" evidence="1">
    <location>
        <begin position="380"/>
        <end position="429"/>
    </location>
</feature>
<reference evidence="3 4" key="1">
    <citation type="submission" date="2018-08" db="EMBL/GenBank/DDBJ databases">
        <title>A genome reference for cultivated species of the human gut microbiota.</title>
        <authorList>
            <person name="Zou Y."/>
            <person name="Xue W."/>
            <person name="Luo G."/>
        </authorList>
    </citation>
    <scope>NUCLEOTIDE SEQUENCE [LARGE SCALE GENOMIC DNA]</scope>
    <source>
        <strain evidence="3 4">AM07-24</strain>
    </source>
</reference>
<dbReference type="InterPro" id="IPR032466">
    <property type="entry name" value="Metal_Hydrolase"/>
</dbReference>
<dbReference type="PANTHER" id="PTHR22642">
    <property type="entry name" value="IMIDAZOLONEPROPIONASE"/>
    <property type="match status" value="1"/>
</dbReference>
<dbReference type="Gene3D" id="2.30.40.10">
    <property type="entry name" value="Urease, subunit C, domain 1"/>
    <property type="match status" value="2"/>
</dbReference>
<sequence>MAFGIFKKKNTADIIYMNGHIYTQDPAFPWAAAVACREGRVLAVGDFEAMEEIRSDETVIHDLEEKYMFPGFIDVHGTPVLKVFEDKYLVIDPVWDLETVLAAVTDYAEDCDNEVIFAYGYNENILADYEEPAEAHRLLDEAVTDRPVVLLGISGVHCWINTLASDMVTEAAEDEGLEYISADYILNYLSPFDFEEVERAVLQNTEDLADRGITAVLNLCAPDYLSTLYQDCLITMIGESMPFKQRFINSLYVNRPLNPELILHKLSTGKTNCTELGGLITYDHLKLEVSQDEEQAYFSQDALDAICLAAAEKGYHIHLDAVDQESFEKAANSFHLVRTKGCKRNTLIIAGEVAAEEDAPYLTTWPTDYLNESVFGHCRSVSDAIDQLTVKAAEIIGRSEDLGSIEQGKIADFTVFEENPLDTDLEVFSKMHAALTVIDSQIAYDVDEECIEEMCDILLSMRL</sequence>
<keyword evidence="4" id="KW-1185">Reference proteome</keyword>
<evidence type="ECO:0000313" key="3">
    <source>
        <dbReference type="EMBL" id="RHJ87296.1"/>
    </source>
</evidence>
<dbReference type="STRING" id="1776384.GCA_900086585_00768"/>
<proteinExistence type="predicted"/>
<dbReference type="PANTHER" id="PTHR22642:SF2">
    <property type="entry name" value="PROTEIN LONG AFTER FAR-RED 3"/>
    <property type="match status" value="1"/>
</dbReference>
<evidence type="ECO:0000259" key="1">
    <source>
        <dbReference type="Pfam" id="PF01979"/>
    </source>
</evidence>
<name>A0A415E0Z0_9FIRM</name>
<dbReference type="GO" id="GO:0016810">
    <property type="term" value="F:hydrolase activity, acting on carbon-nitrogen (but not peptide) bonds"/>
    <property type="evidence" value="ECO:0007669"/>
    <property type="project" value="InterPro"/>
</dbReference>
<feature type="domain" description="Amidohydrolase 3" evidence="2">
    <location>
        <begin position="62"/>
        <end position="340"/>
    </location>
</feature>
<comment type="caution">
    <text evidence="3">The sequence shown here is derived from an EMBL/GenBank/DDBJ whole genome shotgun (WGS) entry which is preliminary data.</text>
</comment>
<dbReference type="Proteomes" id="UP000284841">
    <property type="component" value="Unassembled WGS sequence"/>
</dbReference>
<dbReference type="RefSeq" id="WP_118335815.1">
    <property type="nucleotide sequence ID" value="NZ_AP025567.1"/>
</dbReference>
<dbReference type="InterPro" id="IPR013108">
    <property type="entry name" value="Amidohydro_3"/>
</dbReference>
<dbReference type="Pfam" id="PF01979">
    <property type="entry name" value="Amidohydro_1"/>
    <property type="match status" value="1"/>
</dbReference>
<dbReference type="SUPFAM" id="SSF51556">
    <property type="entry name" value="Metallo-dependent hydrolases"/>
    <property type="match status" value="1"/>
</dbReference>
<evidence type="ECO:0000259" key="2">
    <source>
        <dbReference type="Pfam" id="PF07969"/>
    </source>
</evidence>
<organism evidence="3 4">
    <name type="scientific">Emergencia timonensis</name>
    <dbReference type="NCBI Taxonomy" id="1776384"/>
    <lineage>
        <taxon>Bacteria</taxon>
        <taxon>Bacillati</taxon>
        <taxon>Bacillota</taxon>
        <taxon>Clostridia</taxon>
        <taxon>Peptostreptococcales</taxon>
        <taxon>Anaerovoracaceae</taxon>
        <taxon>Emergencia</taxon>
    </lineage>
</organism>
<evidence type="ECO:0000313" key="4">
    <source>
        <dbReference type="Proteomes" id="UP000284841"/>
    </source>
</evidence>
<dbReference type="AlphaFoldDB" id="A0A415E0Z0"/>
<protein>
    <recommendedName>
        <fullName evidence="5">Amidohydrolase 3 domain-containing protein</fullName>
    </recommendedName>
</protein>
<dbReference type="Pfam" id="PF07969">
    <property type="entry name" value="Amidohydro_3"/>
    <property type="match status" value="1"/>
</dbReference>
<dbReference type="Gene3D" id="3.20.20.140">
    <property type="entry name" value="Metal-dependent hydrolases"/>
    <property type="match status" value="1"/>
</dbReference>
<dbReference type="EMBL" id="QRMS01000003">
    <property type="protein sequence ID" value="RHJ87296.1"/>
    <property type="molecule type" value="Genomic_DNA"/>
</dbReference>
<dbReference type="InterPro" id="IPR011059">
    <property type="entry name" value="Metal-dep_hydrolase_composite"/>
</dbReference>
<accession>A0A415E0Z0</accession>
<dbReference type="InterPro" id="IPR006680">
    <property type="entry name" value="Amidohydro-rel"/>
</dbReference>